<name>A0A942YC86_9BACI</name>
<comment type="caution">
    <text evidence="10">The sequence shown here is derived from an EMBL/GenBank/DDBJ whole genome shotgun (WGS) entry which is preliminary data.</text>
</comment>
<dbReference type="RefSeq" id="WP_213144382.1">
    <property type="nucleotide sequence ID" value="NZ_JAGYPE020000015.1"/>
</dbReference>
<dbReference type="EMBL" id="JAGYPE010000004">
    <property type="protein sequence ID" value="MBS4184510.1"/>
    <property type="molecule type" value="Genomic_DNA"/>
</dbReference>
<dbReference type="GO" id="GO:0008324">
    <property type="term" value="F:monoatomic cation transmembrane transporter activity"/>
    <property type="evidence" value="ECO:0007669"/>
    <property type="project" value="InterPro"/>
</dbReference>
<evidence type="ECO:0000256" key="3">
    <source>
        <dbReference type="ARBA" id="ARBA00022448"/>
    </source>
</evidence>
<dbReference type="PANTHER" id="PTHR43840:SF15">
    <property type="entry name" value="MITOCHONDRIAL METAL TRANSPORTER 1-RELATED"/>
    <property type="match status" value="1"/>
</dbReference>
<evidence type="ECO:0000259" key="8">
    <source>
        <dbReference type="Pfam" id="PF01545"/>
    </source>
</evidence>
<dbReference type="Gene3D" id="3.30.70.1350">
    <property type="entry name" value="Cation efflux protein, cytoplasmic domain"/>
    <property type="match status" value="1"/>
</dbReference>
<dbReference type="Proteomes" id="UP000677265">
    <property type="component" value="Unassembled WGS sequence"/>
</dbReference>
<evidence type="ECO:0000313" key="10">
    <source>
        <dbReference type="EMBL" id="MBS4184510.1"/>
    </source>
</evidence>
<comment type="similarity">
    <text evidence="2">Belongs to the cation diffusion facilitator (CDF) transporter (TC 2.A.4) family.</text>
</comment>
<evidence type="ECO:0000256" key="4">
    <source>
        <dbReference type="ARBA" id="ARBA00022692"/>
    </source>
</evidence>
<evidence type="ECO:0000256" key="7">
    <source>
        <dbReference type="SAM" id="Phobius"/>
    </source>
</evidence>
<dbReference type="GO" id="GO:0016020">
    <property type="term" value="C:membrane"/>
    <property type="evidence" value="ECO:0007669"/>
    <property type="project" value="UniProtKB-SubCell"/>
</dbReference>
<gene>
    <name evidence="11" type="ORF">KHB02_010605</name>
    <name evidence="10" type="ORF">KHB02_24235</name>
</gene>
<dbReference type="PANTHER" id="PTHR43840">
    <property type="entry name" value="MITOCHONDRIAL METAL TRANSPORTER 1-RELATED"/>
    <property type="match status" value="1"/>
</dbReference>
<protein>
    <submittedName>
        <fullName evidence="11">Cation diffusion facilitator family transporter</fullName>
    </submittedName>
    <submittedName>
        <fullName evidence="10">Cation transporter</fullName>
    </submittedName>
</protein>
<dbReference type="FunFam" id="1.20.1510.10:FF:000006">
    <property type="entry name" value="Divalent cation efflux transporter"/>
    <property type="match status" value="1"/>
</dbReference>
<keyword evidence="5 7" id="KW-1133">Transmembrane helix</keyword>
<reference evidence="10" key="1">
    <citation type="submission" date="2021-05" db="EMBL/GenBank/DDBJ databases">
        <title>Novel Bacillus species.</title>
        <authorList>
            <person name="Liu G."/>
        </authorList>
    </citation>
    <scope>NUCLEOTIDE SEQUENCE</scope>
    <source>
        <strain evidence="10 12">FJAT-50051</strain>
    </source>
</reference>
<evidence type="ECO:0000256" key="2">
    <source>
        <dbReference type="ARBA" id="ARBA00008114"/>
    </source>
</evidence>
<dbReference type="InterPro" id="IPR058533">
    <property type="entry name" value="Cation_efflux_TM"/>
</dbReference>
<keyword evidence="3" id="KW-0813">Transport</keyword>
<dbReference type="InterPro" id="IPR050291">
    <property type="entry name" value="CDF_Transporter"/>
</dbReference>
<keyword evidence="4 7" id="KW-0812">Transmembrane</keyword>
<accession>A0A942YC86</accession>
<evidence type="ECO:0000256" key="6">
    <source>
        <dbReference type="ARBA" id="ARBA00023136"/>
    </source>
</evidence>
<dbReference type="Pfam" id="PF01545">
    <property type="entry name" value="Cation_efflux"/>
    <property type="match status" value="1"/>
</dbReference>
<dbReference type="SUPFAM" id="SSF160240">
    <property type="entry name" value="Cation efflux protein cytoplasmic domain-like"/>
    <property type="match status" value="1"/>
</dbReference>
<feature type="transmembrane region" description="Helical" evidence="7">
    <location>
        <begin position="110"/>
        <end position="129"/>
    </location>
</feature>
<organism evidence="10">
    <name type="scientific">Neobacillus citreus</name>
    <dbReference type="NCBI Taxonomy" id="2833578"/>
    <lineage>
        <taxon>Bacteria</taxon>
        <taxon>Bacillati</taxon>
        <taxon>Bacillota</taxon>
        <taxon>Bacilli</taxon>
        <taxon>Bacillales</taxon>
        <taxon>Bacillaceae</taxon>
        <taxon>Neobacillus</taxon>
    </lineage>
</organism>
<dbReference type="InterPro" id="IPR027469">
    <property type="entry name" value="Cation_efflux_TMD_sf"/>
</dbReference>
<evidence type="ECO:0000313" key="11">
    <source>
        <dbReference type="EMBL" id="MCH6265974.1"/>
    </source>
</evidence>
<dbReference type="Pfam" id="PF16916">
    <property type="entry name" value="ZT_dimer"/>
    <property type="match status" value="1"/>
</dbReference>
<sequence>MGTREALAKKIAWISVISNIILTLGKMIIGWYGHSDAVFADGIHSAADVFASVIVLLVIKIANKPADKEHPYGHGKAEVIVSGIVGILLFLVSIYLVFEGITGFFKEVESPSLLAMWVAVFSYVAKVVLYRSSMNVAKQNNSKAIEAIAFDHKADIVASLAAAIGVLMSIIGERFSIHLLQYGDKVASIFVAYLIFKIAKEMLTEAFDILLERNINNETIQEYIAIINEFSDVRRIDRIRARELGHYILVDLRISIDHFKTIKEGHDLARSIKVKLMEQHDNIEEVLIHLNPYFPD</sequence>
<dbReference type="NCBIfam" id="TIGR01297">
    <property type="entry name" value="CDF"/>
    <property type="match status" value="1"/>
</dbReference>
<keyword evidence="6 7" id="KW-0472">Membrane</keyword>
<feature type="transmembrane region" description="Helical" evidence="7">
    <location>
        <begin position="12"/>
        <end position="32"/>
    </location>
</feature>
<dbReference type="InterPro" id="IPR027470">
    <property type="entry name" value="Cation_efflux_CTD"/>
</dbReference>
<evidence type="ECO:0000313" key="12">
    <source>
        <dbReference type="Proteomes" id="UP000677265"/>
    </source>
</evidence>
<dbReference type="InterPro" id="IPR002524">
    <property type="entry name" value="Cation_efflux"/>
</dbReference>
<proteinExistence type="inferred from homology"/>
<dbReference type="AlphaFoldDB" id="A0A942YC86"/>
<feature type="domain" description="Cation efflux protein transmembrane" evidence="8">
    <location>
        <begin position="13"/>
        <end position="211"/>
    </location>
</feature>
<dbReference type="SUPFAM" id="SSF161111">
    <property type="entry name" value="Cation efflux protein transmembrane domain-like"/>
    <property type="match status" value="1"/>
</dbReference>
<evidence type="ECO:0000256" key="1">
    <source>
        <dbReference type="ARBA" id="ARBA00004141"/>
    </source>
</evidence>
<feature type="transmembrane region" description="Helical" evidence="7">
    <location>
        <begin position="79"/>
        <end position="98"/>
    </location>
</feature>
<evidence type="ECO:0000256" key="5">
    <source>
        <dbReference type="ARBA" id="ARBA00022989"/>
    </source>
</evidence>
<keyword evidence="12" id="KW-1185">Reference proteome</keyword>
<comment type="subcellular location">
    <subcellularLocation>
        <location evidence="1">Membrane</location>
        <topology evidence="1">Multi-pass membrane protein</topology>
    </subcellularLocation>
</comment>
<dbReference type="Gene3D" id="1.20.1510.10">
    <property type="entry name" value="Cation efflux protein transmembrane domain"/>
    <property type="match status" value="1"/>
</dbReference>
<dbReference type="InterPro" id="IPR036837">
    <property type="entry name" value="Cation_efflux_CTD_sf"/>
</dbReference>
<evidence type="ECO:0000259" key="9">
    <source>
        <dbReference type="Pfam" id="PF16916"/>
    </source>
</evidence>
<feature type="domain" description="Cation efflux protein cytoplasmic" evidence="9">
    <location>
        <begin position="216"/>
        <end position="293"/>
    </location>
</feature>
<feature type="transmembrane region" description="Helical" evidence="7">
    <location>
        <begin position="38"/>
        <end position="59"/>
    </location>
</feature>
<dbReference type="EMBL" id="JAGYPE020000015">
    <property type="protein sequence ID" value="MCH6265974.1"/>
    <property type="molecule type" value="Genomic_DNA"/>
</dbReference>